<accession>A0A9X0CWJ1</accession>
<dbReference type="GO" id="GO:0005789">
    <property type="term" value="C:endoplasmic reticulum membrane"/>
    <property type="evidence" value="ECO:0007669"/>
    <property type="project" value="UniProtKB-SubCell"/>
</dbReference>
<evidence type="ECO:0000313" key="16">
    <source>
        <dbReference type="Proteomes" id="UP001163046"/>
    </source>
</evidence>
<evidence type="ECO:0000256" key="7">
    <source>
        <dbReference type="ARBA" id="ARBA00022679"/>
    </source>
</evidence>
<keyword evidence="13" id="KW-0472">Membrane</keyword>
<evidence type="ECO:0000256" key="10">
    <source>
        <dbReference type="ARBA" id="ARBA00022824"/>
    </source>
</evidence>
<name>A0A9X0CWJ1_9CNID</name>
<dbReference type="OrthoDB" id="264532at2759"/>
<dbReference type="GO" id="GO:0019432">
    <property type="term" value="P:triglyceride biosynthetic process"/>
    <property type="evidence" value="ECO:0007669"/>
    <property type="project" value="TreeGrafter"/>
</dbReference>
<keyword evidence="10" id="KW-0256">Endoplasmic reticulum</keyword>
<evidence type="ECO:0000256" key="5">
    <source>
        <dbReference type="ARBA" id="ARBA00013244"/>
    </source>
</evidence>
<evidence type="ECO:0000256" key="12">
    <source>
        <dbReference type="ARBA" id="ARBA00023098"/>
    </source>
</evidence>
<sequence>MVVYLLWTYCFDLGTPSKGGRRSDTFRRLKSWEYFRDYFSAKLIRTKRLDPKRNYILGYHPHGIMCAGAWVNFATEATGFSNLFPGIKSHLLTLKLMFKFPLLRDFVMAGGVNDVSKESIRHIVTKQGTGNAAVIAIGGAAESLDARPGSYTLTLKNRKGFVKMALQTGAYLVPVFCFGENELFNQISNPRGSRLRTFQNKLMKLLSFAPPLFFGRGILPTIIGFMPFKRPVCTVVGAPIPVKRAVANPSPQQVNRLHKKYVQGLINLFEEQKHRYGLSKNIKLRIV</sequence>
<evidence type="ECO:0000256" key="8">
    <source>
        <dbReference type="ARBA" id="ARBA00022692"/>
    </source>
</evidence>
<keyword evidence="7" id="KW-0808">Transferase</keyword>
<evidence type="ECO:0000256" key="4">
    <source>
        <dbReference type="ARBA" id="ARBA00005420"/>
    </source>
</evidence>
<protein>
    <recommendedName>
        <fullName evidence="5">diacylglycerol O-acyltransferase</fullName>
        <ecNumber evidence="5">2.3.1.20</ecNumber>
    </recommendedName>
</protein>
<dbReference type="PANTHER" id="PTHR12317">
    <property type="entry name" value="DIACYLGLYCEROL O-ACYLTRANSFERASE"/>
    <property type="match status" value="1"/>
</dbReference>
<dbReference type="PANTHER" id="PTHR12317:SF0">
    <property type="entry name" value="ACYLTRANSFERASE"/>
    <property type="match status" value="1"/>
</dbReference>
<evidence type="ECO:0000256" key="9">
    <source>
        <dbReference type="ARBA" id="ARBA00022798"/>
    </source>
</evidence>
<comment type="pathway">
    <text evidence="3">Lipid metabolism.</text>
</comment>
<dbReference type="GO" id="GO:0004144">
    <property type="term" value="F:diacylglycerol O-acyltransferase activity"/>
    <property type="evidence" value="ECO:0007669"/>
    <property type="project" value="UniProtKB-EC"/>
</dbReference>
<evidence type="ECO:0000256" key="13">
    <source>
        <dbReference type="ARBA" id="ARBA00023136"/>
    </source>
</evidence>
<dbReference type="CDD" id="cd07987">
    <property type="entry name" value="LPLAT_MGAT-like"/>
    <property type="match status" value="1"/>
</dbReference>
<evidence type="ECO:0000256" key="14">
    <source>
        <dbReference type="ARBA" id="ARBA00023315"/>
    </source>
</evidence>
<proteinExistence type="inferred from homology"/>
<comment type="pathway">
    <text evidence="2">Glycerolipid metabolism; triacylglycerol biosynthesis.</text>
</comment>
<gene>
    <name evidence="15" type="ORF">OS493_031250</name>
</gene>
<evidence type="ECO:0000256" key="2">
    <source>
        <dbReference type="ARBA" id="ARBA00004771"/>
    </source>
</evidence>
<evidence type="ECO:0000256" key="6">
    <source>
        <dbReference type="ARBA" id="ARBA00022516"/>
    </source>
</evidence>
<keyword evidence="9" id="KW-0319">Glycerol metabolism</keyword>
<dbReference type="EMBL" id="MU826385">
    <property type="protein sequence ID" value="KAJ7376978.1"/>
    <property type="molecule type" value="Genomic_DNA"/>
</dbReference>
<dbReference type="Pfam" id="PF03982">
    <property type="entry name" value="DAGAT"/>
    <property type="match status" value="1"/>
</dbReference>
<evidence type="ECO:0000256" key="11">
    <source>
        <dbReference type="ARBA" id="ARBA00022989"/>
    </source>
</evidence>
<dbReference type="AlphaFoldDB" id="A0A9X0CWJ1"/>
<dbReference type="GO" id="GO:0006071">
    <property type="term" value="P:glycerol metabolic process"/>
    <property type="evidence" value="ECO:0007669"/>
    <property type="project" value="UniProtKB-KW"/>
</dbReference>
<comment type="subcellular location">
    <subcellularLocation>
        <location evidence="1">Endoplasmic reticulum membrane</location>
        <topology evidence="1">Multi-pass membrane protein</topology>
    </subcellularLocation>
</comment>
<evidence type="ECO:0000256" key="1">
    <source>
        <dbReference type="ARBA" id="ARBA00004477"/>
    </source>
</evidence>
<keyword evidence="6" id="KW-0444">Lipid biosynthesis</keyword>
<reference evidence="15" key="1">
    <citation type="submission" date="2023-01" db="EMBL/GenBank/DDBJ databases">
        <title>Genome assembly of the deep-sea coral Lophelia pertusa.</title>
        <authorList>
            <person name="Herrera S."/>
            <person name="Cordes E."/>
        </authorList>
    </citation>
    <scope>NUCLEOTIDE SEQUENCE</scope>
    <source>
        <strain evidence="15">USNM1676648</strain>
        <tissue evidence="15">Polyp</tissue>
    </source>
</reference>
<keyword evidence="11" id="KW-1133">Transmembrane helix</keyword>
<keyword evidence="16" id="KW-1185">Reference proteome</keyword>
<keyword evidence="12" id="KW-0443">Lipid metabolism</keyword>
<comment type="similarity">
    <text evidence="4">Belongs to the diacylglycerol acyltransferase family.</text>
</comment>
<keyword evidence="14" id="KW-0012">Acyltransferase</keyword>
<keyword evidence="8" id="KW-0812">Transmembrane</keyword>
<evidence type="ECO:0000256" key="3">
    <source>
        <dbReference type="ARBA" id="ARBA00005189"/>
    </source>
</evidence>
<dbReference type="Proteomes" id="UP001163046">
    <property type="component" value="Unassembled WGS sequence"/>
</dbReference>
<organism evidence="15 16">
    <name type="scientific">Desmophyllum pertusum</name>
    <dbReference type="NCBI Taxonomy" id="174260"/>
    <lineage>
        <taxon>Eukaryota</taxon>
        <taxon>Metazoa</taxon>
        <taxon>Cnidaria</taxon>
        <taxon>Anthozoa</taxon>
        <taxon>Hexacorallia</taxon>
        <taxon>Scleractinia</taxon>
        <taxon>Caryophylliina</taxon>
        <taxon>Caryophylliidae</taxon>
        <taxon>Desmophyllum</taxon>
    </lineage>
</organism>
<dbReference type="InterPro" id="IPR007130">
    <property type="entry name" value="DAGAT"/>
</dbReference>
<evidence type="ECO:0000313" key="15">
    <source>
        <dbReference type="EMBL" id="KAJ7376978.1"/>
    </source>
</evidence>
<comment type="caution">
    <text evidence="15">The sequence shown here is derived from an EMBL/GenBank/DDBJ whole genome shotgun (WGS) entry which is preliminary data.</text>
</comment>
<dbReference type="EC" id="2.3.1.20" evidence="5"/>